<evidence type="ECO:0000313" key="2">
    <source>
        <dbReference type="Proteomes" id="UP000298663"/>
    </source>
</evidence>
<reference evidence="1 2" key="2">
    <citation type="journal article" date="2019" name="G3 (Bethesda)">
        <title>Hybrid Assembly of the Genome of the Entomopathogenic Nematode Steinernema carpocapsae Identifies the X-Chromosome.</title>
        <authorList>
            <person name="Serra L."/>
            <person name="Macchietto M."/>
            <person name="Macias-Munoz A."/>
            <person name="McGill C.J."/>
            <person name="Rodriguez I.M."/>
            <person name="Rodriguez B."/>
            <person name="Murad R."/>
            <person name="Mortazavi A."/>
        </authorList>
    </citation>
    <scope>NUCLEOTIDE SEQUENCE [LARGE SCALE GENOMIC DNA]</scope>
    <source>
        <strain evidence="1 2">ALL</strain>
    </source>
</reference>
<organism evidence="1 2">
    <name type="scientific">Steinernema carpocapsae</name>
    <name type="common">Entomopathogenic nematode</name>
    <dbReference type="NCBI Taxonomy" id="34508"/>
    <lineage>
        <taxon>Eukaryota</taxon>
        <taxon>Metazoa</taxon>
        <taxon>Ecdysozoa</taxon>
        <taxon>Nematoda</taxon>
        <taxon>Chromadorea</taxon>
        <taxon>Rhabditida</taxon>
        <taxon>Tylenchina</taxon>
        <taxon>Panagrolaimomorpha</taxon>
        <taxon>Strongyloidoidea</taxon>
        <taxon>Steinernematidae</taxon>
        <taxon>Steinernema</taxon>
    </lineage>
</organism>
<reference evidence="1 2" key="1">
    <citation type="journal article" date="2015" name="Genome Biol.">
        <title>Comparative genomics of Steinernema reveals deeply conserved gene regulatory networks.</title>
        <authorList>
            <person name="Dillman A.R."/>
            <person name="Macchietto M."/>
            <person name="Porter C.F."/>
            <person name="Rogers A."/>
            <person name="Williams B."/>
            <person name="Antoshechkin I."/>
            <person name="Lee M.M."/>
            <person name="Goodwin Z."/>
            <person name="Lu X."/>
            <person name="Lewis E.E."/>
            <person name="Goodrich-Blair H."/>
            <person name="Stock S.P."/>
            <person name="Adams B.J."/>
            <person name="Sternberg P.W."/>
            <person name="Mortazavi A."/>
        </authorList>
    </citation>
    <scope>NUCLEOTIDE SEQUENCE [LARGE SCALE GENOMIC DNA]</scope>
    <source>
        <strain evidence="1 2">ALL</strain>
    </source>
</reference>
<dbReference type="Proteomes" id="UP000298663">
    <property type="component" value="Unassembled WGS sequence"/>
</dbReference>
<protein>
    <submittedName>
        <fullName evidence="1">Uncharacterized protein</fullName>
    </submittedName>
</protein>
<dbReference type="AlphaFoldDB" id="A0A4U5MT51"/>
<gene>
    <name evidence="1" type="ORF">L596_020270</name>
</gene>
<evidence type="ECO:0000313" key="1">
    <source>
        <dbReference type="EMBL" id="TKR72884.1"/>
    </source>
</evidence>
<accession>A0A4U5MT51</accession>
<keyword evidence="2" id="KW-1185">Reference proteome</keyword>
<comment type="caution">
    <text evidence="1">The sequence shown here is derived from an EMBL/GenBank/DDBJ whole genome shotgun (WGS) entry which is preliminary data.</text>
</comment>
<sequence>MTLKRPSDSTWDGHQLTFSNELRTKTSKTLETLCNASSISYQISSPFARCGGSYATKSRRTFTAPDDLNDCLRVSSPILALRKGLVRLRTSV</sequence>
<name>A0A4U5MT51_STECR</name>
<proteinExistence type="predicted"/>
<dbReference type="EMBL" id="AZBU02000006">
    <property type="protein sequence ID" value="TKR72884.1"/>
    <property type="molecule type" value="Genomic_DNA"/>
</dbReference>